<accession>A0A516SJ26</accession>
<proteinExistence type="predicted"/>
<reference evidence="2" key="1">
    <citation type="submission" date="2019-07" db="EMBL/GenBank/DDBJ databases">
        <title>Chitinimonas sp. nov., isolated from Ny-Alesund, arctica soil.</title>
        <authorList>
            <person name="Xu Q."/>
            <person name="Peng F."/>
        </authorList>
    </citation>
    <scope>NUCLEOTIDE SEQUENCE [LARGE SCALE GENOMIC DNA]</scope>
    <source>
        <strain evidence="2">R3-44</strain>
    </source>
</reference>
<gene>
    <name evidence="1" type="ORF">FNU76_18330</name>
</gene>
<dbReference type="KEGG" id="cari:FNU76_18330"/>
<keyword evidence="2" id="KW-1185">Reference proteome</keyword>
<dbReference type="RefSeq" id="WP_144279533.1">
    <property type="nucleotide sequence ID" value="NZ_CP041730.1"/>
</dbReference>
<dbReference type="AlphaFoldDB" id="A0A516SJ26"/>
<protein>
    <submittedName>
        <fullName evidence="1">Uncharacterized protein</fullName>
    </submittedName>
</protein>
<evidence type="ECO:0000313" key="1">
    <source>
        <dbReference type="EMBL" id="QDQ28146.1"/>
    </source>
</evidence>
<organism evidence="1 2">
    <name type="scientific">Chitinimonas arctica</name>
    <dbReference type="NCBI Taxonomy" id="2594795"/>
    <lineage>
        <taxon>Bacteria</taxon>
        <taxon>Pseudomonadati</taxon>
        <taxon>Pseudomonadota</taxon>
        <taxon>Betaproteobacteria</taxon>
        <taxon>Neisseriales</taxon>
        <taxon>Chitinibacteraceae</taxon>
        <taxon>Chitinimonas</taxon>
    </lineage>
</organism>
<evidence type="ECO:0000313" key="2">
    <source>
        <dbReference type="Proteomes" id="UP000317550"/>
    </source>
</evidence>
<dbReference type="Proteomes" id="UP000317550">
    <property type="component" value="Chromosome"/>
</dbReference>
<name>A0A516SJ26_9NEIS</name>
<sequence>MLETGKIIAANVNARLALWMLMSRKDIKDETDIPARYFVLTTGEKYKVELGSCSTREESKLGINRQKESEIGNFFNFIKEIFTHRWKNPGWVTNTQLFTEGAKYTLSNIESVIEKEDNVSDSDVAPQENGEQVAEVNKPLADFLSSLRKNREKTNIERCSKELQVLHLAVKGIKGFETIENSDEIRTAMENALLSLAQIAKSIKPDSTGFTAIMKSITQLKYALSGIIWAKADLALKVDMAEQRFFDLFEQLRTSHRALSEDSRHQVAKKSKASLAQEKVHNELWEKAALNRKRAEVAAIASEALSSILDPVSDNCEVTLDWWAGKKEEISNVIKEIEELKITHGCKNMEIDYFETEFDFIKNTTFKSINEEKLMPPSQINTVLEQFRECRRKINGQLAQSESIVSEANEKFKP</sequence>
<dbReference type="EMBL" id="CP041730">
    <property type="protein sequence ID" value="QDQ28146.1"/>
    <property type="molecule type" value="Genomic_DNA"/>
</dbReference>